<dbReference type="Proteomes" id="UP001329915">
    <property type="component" value="Chromosome"/>
</dbReference>
<dbReference type="KEGG" id="dbc:MFMK1_000520"/>
<organism evidence="1 2">
    <name type="scientific">Metallumcola ferriviriculae</name>
    <dbReference type="NCBI Taxonomy" id="3039180"/>
    <lineage>
        <taxon>Bacteria</taxon>
        <taxon>Bacillati</taxon>
        <taxon>Bacillota</taxon>
        <taxon>Clostridia</taxon>
        <taxon>Neomoorellales</taxon>
        <taxon>Desulfitibacteraceae</taxon>
        <taxon>Metallumcola</taxon>
    </lineage>
</organism>
<dbReference type="RefSeq" id="WP_366923614.1">
    <property type="nucleotide sequence ID" value="NZ_CP121694.1"/>
</dbReference>
<accession>A0AAU0UKG2</accession>
<sequence length="96" mass="11036">MRTDGNVEKFREWLRDLPSYPDKDLLKAYYESFSKIKGDNLPVKTLRFGIPAFLGLLGPIGTAISVSISVADAFWGNRVINGWNPKLFIEKHFRYK</sequence>
<gene>
    <name evidence="1" type="ORF">MFMK1_000520</name>
</gene>
<name>A0AAU0UKG2_9FIRM</name>
<protein>
    <submittedName>
        <fullName evidence="1">Uncharacterized protein</fullName>
    </submittedName>
</protein>
<proteinExistence type="predicted"/>
<keyword evidence="2" id="KW-1185">Reference proteome</keyword>
<dbReference type="EMBL" id="CP121694">
    <property type="protein sequence ID" value="WRO20731.1"/>
    <property type="molecule type" value="Genomic_DNA"/>
</dbReference>
<evidence type="ECO:0000313" key="2">
    <source>
        <dbReference type="Proteomes" id="UP001329915"/>
    </source>
</evidence>
<evidence type="ECO:0000313" key="1">
    <source>
        <dbReference type="EMBL" id="WRO20731.1"/>
    </source>
</evidence>
<dbReference type="AlphaFoldDB" id="A0AAU0UKG2"/>
<reference evidence="1 2" key="1">
    <citation type="submission" date="2023-04" db="EMBL/GenBank/DDBJ databases">
        <authorList>
            <person name="Hsu D."/>
        </authorList>
    </citation>
    <scope>NUCLEOTIDE SEQUENCE [LARGE SCALE GENOMIC DNA]</scope>
    <source>
        <strain evidence="1 2">MK1</strain>
    </source>
</reference>